<dbReference type="GO" id="GO:0002161">
    <property type="term" value="F:aminoacyl-tRNA deacylase activity"/>
    <property type="evidence" value="ECO:0007669"/>
    <property type="project" value="TreeGrafter"/>
</dbReference>
<dbReference type="InterPro" id="IPR009000">
    <property type="entry name" value="Transl_B-barrel_sf"/>
</dbReference>
<dbReference type="InterPro" id="IPR018163">
    <property type="entry name" value="Thr/Ala-tRNA-synth_IIc_edit"/>
</dbReference>
<organism evidence="15">
    <name type="scientific">hydrothermal vent metagenome</name>
    <dbReference type="NCBI Taxonomy" id="652676"/>
    <lineage>
        <taxon>unclassified sequences</taxon>
        <taxon>metagenomes</taxon>
        <taxon>ecological metagenomes</taxon>
    </lineage>
</organism>
<dbReference type="Gene3D" id="6.10.250.550">
    <property type="match status" value="1"/>
</dbReference>
<dbReference type="FunFam" id="3.30.930.10:FF:000004">
    <property type="entry name" value="Alanine--tRNA ligase"/>
    <property type="match status" value="1"/>
</dbReference>
<evidence type="ECO:0000256" key="3">
    <source>
        <dbReference type="ARBA" id="ARBA00013168"/>
    </source>
</evidence>
<evidence type="ECO:0000256" key="8">
    <source>
        <dbReference type="ARBA" id="ARBA00022741"/>
    </source>
</evidence>
<evidence type="ECO:0000256" key="7">
    <source>
        <dbReference type="ARBA" id="ARBA00022723"/>
    </source>
</evidence>
<dbReference type="PROSITE" id="PS50860">
    <property type="entry name" value="AA_TRNA_LIGASE_II_ALA"/>
    <property type="match status" value="1"/>
</dbReference>
<keyword evidence="9" id="KW-0862">Zinc</keyword>
<dbReference type="HAMAP" id="MF_00036_B">
    <property type="entry name" value="Ala_tRNA_synth_B"/>
    <property type="match status" value="1"/>
</dbReference>
<proteinExistence type="inferred from homology"/>
<dbReference type="GO" id="GO:0005524">
    <property type="term" value="F:ATP binding"/>
    <property type="evidence" value="ECO:0007669"/>
    <property type="project" value="UniProtKB-KW"/>
</dbReference>
<dbReference type="InterPro" id="IPR003156">
    <property type="entry name" value="DHHA1_dom"/>
</dbReference>
<dbReference type="Pfam" id="PF07973">
    <property type="entry name" value="tRNA_SAD"/>
    <property type="match status" value="1"/>
</dbReference>
<protein>
    <recommendedName>
        <fullName evidence="4">Alanine--tRNA ligase</fullName>
        <ecNumber evidence="3">6.1.1.7</ecNumber>
    </recommendedName>
</protein>
<dbReference type="EMBL" id="UOEY01000010">
    <property type="protein sequence ID" value="VAW34792.1"/>
    <property type="molecule type" value="Genomic_DNA"/>
</dbReference>
<dbReference type="SMART" id="SM00863">
    <property type="entry name" value="tRNA_SAD"/>
    <property type="match status" value="1"/>
</dbReference>
<dbReference type="FunFam" id="3.30.54.20:FF:000001">
    <property type="entry name" value="Alanine--tRNA ligase"/>
    <property type="match status" value="1"/>
</dbReference>
<dbReference type="GO" id="GO:0006419">
    <property type="term" value="P:alanyl-tRNA aminoacylation"/>
    <property type="evidence" value="ECO:0007669"/>
    <property type="project" value="InterPro"/>
</dbReference>
<dbReference type="InterPro" id="IPR050058">
    <property type="entry name" value="Ala-tRNA_ligase"/>
</dbReference>
<dbReference type="InterPro" id="IPR002318">
    <property type="entry name" value="Ala-tRNA-lgiase_IIc"/>
</dbReference>
<evidence type="ECO:0000256" key="13">
    <source>
        <dbReference type="ARBA" id="ARBA00023146"/>
    </source>
</evidence>
<evidence type="ECO:0000256" key="4">
    <source>
        <dbReference type="ARBA" id="ARBA00017959"/>
    </source>
</evidence>
<dbReference type="Gene3D" id="3.30.980.10">
    <property type="entry name" value="Threonyl-trna Synthetase, Chain A, domain 2"/>
    <property type="match status" value="1"/>
</dbReference>
<dbReference type="FunFam" id="3.30.980.10:FF:000004">
    <property type="entry name" value="Alanine--tRNA ligase, cytoplasmic"/>
    <property type="match status" value="1"/>
</dbReference>
<dbReference type="GO" id="GO:0005829">
    <property type="term" value="C:cytosol"/>
    <property type="evidence" value="ECO:0007669"/>
    <property type="project" value="TreeGrafter"/>
</dbReference>
<dbReference type="Gene3D" id="3.10.310.40">
    <property type="match status" value="1"/>
</dbReference>
<keyword evidence="10" id="KW-0067">ATP-binding</keyword>
<keyword evidence="5" id="KW-0820">tRNA-binding</keyword>
<dbReference type="Pfam" id="PF02272">
    <property type="entry name" value="DHHA1"/>
    <property type="match status" value="1"/>
</dbReference>
<dbReference type="EC" id="6.1.1.7" evidence="3"/>
<comment type="cofactor">
    <cofactor evidence="1">
        <name>Zn(2+)</name>
        <dbReference type="ChEBI" id="CHEBI:29105"/>
    </cofactor>
</comment>
<dbReference type="GO" id="GO:0046872">
    <property type="term" value="F:metal ion binding"/>
    <property type="evidence" value="ECO:0007669"/>
    <property type="project" value="UniProtKB-KW"/>
</dbReference>
<gene>
    <name evidence="15" type="ORF">MNBD_DELTA04-665</name>
</gene>
<dbReference type="GO" id="GO:0004813">
    <property type="term" value="F:alanine-tRNA ligase activity"/>
    <property type="evidence" value="ECO:0007669"/>
    <property type="project" value="UniProtKB-EC"/>
</dbReference>
<evidence type="ECO:0000256" key="5">
    <source>
        <dbReference type="ARBA" id="ARBA00022555"/>
    </source>
</evidence>
<dbReference type="InterPro" id="IPR018164">
    <property type="entry name" value="Ala-tRNA-synth_IIc_N"/>
</dbReference>
<dbReference type="Gene3D" id="3.30.930.10">
    <property type="entry name" value="Bira Bifunctional Protein, Domain 2"/>
    <property type="match status" value="1"/>
</dbReference>
<dbReference type="CDD" id="cd00673">
    <property type="entry name" value="AlaRS_core"/>
    <property type="match status" value="1"/>
</dbReference>
<evidence type="ECO:0000256" key="11">
    <source>
        <dbReference type="ARBA" id="ARBA00022884"/>
    </source>
</evidence>
<accession>A0A3B0V7S4</accession>
<evidence type="ECO:0000256" key="9">
    <source>
        <dbReference type="ARBA" id="ARBA00022833"/>
    </source>
</evidence>
<dbReference type="PANTHER" id="PTHR11777:SF9">
    <property type="entry name" value="ALANINE--TRNA LIGASE, CYTOPLASMIC"/>
    <property type="match status" value="1"/>
</dbReference>
<dbReference type="InterPro" id="IPR018162">
    <property type="entry name" value="Ala-tRNA-ligase_IIc_anticod-bd"/>
</dbReference>
<dbReference type="SUPFAM" id="SSF101353">
    <property type="entry name" value="Putative anticodon-binding domain of alanyl-tRNA synthetase (AlaRS)"/>
    <property type="match status" value="1"/>
</dbReference>
<dbReference type="InterPro" id="IPR012947">
    <property type="entry name" value="tRNA_SAD"/>
</dbReference>
<evidence type="ECO:0000256" key="2">
    <source>
        <dbReference type="ARBA" id="ARBA00008226"/>
    </source>
</evidence>
<keyword evidence="6 15" id="KW-0436">Ligase</keyword>
<reference evidence="15" key="1">
    <citation type="submission" date="2018-06" db="EMBL/GenBank/DDBJ databases">
        <authorList>
            <person name="Zhirakovskaya E."/>
        </authorList>
    </citation>
    <scope>NUCLEOTIDE SEQUENCE</scope>
</reference>
<keyword evidence="12" id="KW-0648">Protein biosynthesis</keyword>
<dbReference type="GO" id="GO:0045892">
    <property type="term" value="P:negative regulation of DNA-templated transcription"/>
    <property type="evidence" value="ECO:0007669"/>
    <property type="project" value="TreeGrafter"/>
</dbReference>
<dbReference type="PANTHER" id="PTHR11777">
    <property type="entry name" value="ALANYL-TRNA SYNTHETASE"/>
    <property type="match status" value="1"/>
</dbReference>
<keyword evidence="13 15" id="KW-0030">Aminoacyl-tRNA synthetase</keyword>
<evidence type="ECO:0000313" key="15">
    <source>
        <dbReference type="EMBL" id="VAW34792.1"/>
    </source>
</evidence>
<dbReference type="SUPFAM" id="SSF55681">
    <property type="entry name" value="Class II aaRS and biotin synthetases"/>
    <property type="match status" value="1"/>
</dbReference>
<dbReference type="InterPro" id="IPR018165">
    <property type="entry name" value="Ala-tRNA-synth_IIc_core"/>
</dbReference>
<evidence type="ECO:0000256" key="6">
    <source>
        <dbReference type="ARBA" id="ARBA00022598"/>
    </source>
</evidence>
<keyword evidence="8" id="KW-0547">Nucleotide-binding</keyword>
<dbReference type="Gene3D" id="2.40.30.130">
    <property type="match status" value="1"/>
</dbReference>
<dbReference type="Gene3D" id="3.30.54.20">
    <property type="match status" value="1"/>
</dbReference>
<evidence type="ECO:0000256" key="12">
    <source>
        <dbReference type="ARBA" id="ARBA00022917"/>
    </source>
</evidence>
<sequence>MTGNEIRRRFLQYFADQGHTVVDSSSLVPHDDPTLLFTNAGMVQFKRVFMGEEQRDYVRAATVQRCVRAGGKHNDLQNVGHTARHHTFFEMLGNFSFGDYFKKEAIDFAWEFLTRELGLDPARLWVSVFRDDDEAYELWSKIKGLPAGRIVRLGEPENFWAMGDTGPCGPCSEIHIDQGPEVGCGRPDCAVGCDCDRFLELWNLVFMQSSRDGSGKLTPLPRPSIDTGMGLERITAVMQGRRNNFDSDLFSPIIDRIAALAGKTYGADKGDDVAMRVIADHARATTFLVADGVLPSNEGRGYVLRRIMRRAIRFGRSLELTGGFFAAICAKVTELMAESYPHLESAAELLAKVVINEETRFGETLDHGLVMLSEEIERLAAGQDRVVIDGEFIFKLYDTYGFPVDIVRDVALERGAAIDEAGFHAAMEVQRQQSKRSWKGCDVEHLAPGVIELLRQGRESRFVGYEQKSADSVIGALVGEAGCLLDRAESGAAVRVYCPETPFYAECGGQVGDTGEIVCPHGRIAVTTARKVADGLILHEGRVVEGSVSPGDRAALRVTSQRRTYIALNHTATHLLQAAMRELLGDHIKQAGSLVDEERLRFDFTHFSPLTGDEIRAIEQLVNEQIRRNTPVATALLGRDQAIAGGATALFGEKYGDEVRVVSIGDFSRELCGGIHAPATGTIGFFKIISETGIAAGVRRVEAVTGARAVAWVQELARQADEVSAIFSAPLAMAPDKIRALLKQQKRLEKEVAALTARLALVDLDRLLAGVVEVNGIRVLAMELPLDSPRTLRDIGDKVRDRLGSGVAVLGGVFKGKAALLALVSRDLTGRIKAGDLVSATAKIVGGRGGGRPDMAQAGGPMTDKLAEAIASVPGIVRSLCGEE</sequence>
<name>A0A3B0V7S4_9ZZZZ</name>
<evidence type="ECO:0000256" key="1">
    <source>
        <dbReference type="ARBA" id="ARBA00001947"/>
    </source>
</evidence>
<dbReference type="GO" id="GO:0000049">
    <property type="term" value="F:tRNA binding"/>
    <property type="evidence" value="ECO:0007669"/>
    <property type="project" value="UniProtKB-KW"/>
</dbReference>
<evidence type="ECO:0000256" key="10">
    <source>
        <dbReference type="ARBA" id="ARBA00022840"/>
    </source>
</evidence>
<dbReference type="SUPFAM" id="SSF50447">
    <property type="entry name" value="Translation proteins"/>
    <property type="match status" value="1"/>
</dbReference>
<dbReference type="InterPro" id="IPR023033">
    <property type="entry name" value="Ala_tRNA_ligase_euk/bac"/>
</dbReference>
<dbReference type="FunFam" id="3.10.310.40:FF:000001">
    <property type="entry name" value="Alanine--tRNA ligase"/>
    <property type="match status" value="1"/>
</dbReference>
<dbReference type="NCBIfam" id="TIGR00344">
    <property type="entry name" value="alaS"/>
    <property type="match status" value="1"/>
</dbReference>
<keyword evidence="11" id="KW-0694">RNA-binding</keyword>
<keyword evidence="7" id="KW-0479">Metal-binding</keyword>
<comment type="similarity">
    <text evidence="2">Belongs to the class-II aminoacyl-tRNA synthetase family.</text>
</comment>
<dbReference type="Pfam" id="PF01411">
    <property type="entry name" value="tRNA-synt_2c"/>
    <property type="match status" value="1"/>
</dbReference>
<dbReference type="AlphaFoldDB" id="A0A3B0V7S4"/>
<dbReference type="InterPro" id="IPR045864">
    <property type="entry name" value="aa-tRNA-synth_II/BPL/LPL"/>
</dbReference>
<evidence type="ECO:0000259" key="14">
    <source>
        <dbReference type="PROSITE" id="PS50860"/>
    </source>
</evidence>
<dbReference type="PRINTS" id="PR00980">
    <property type="entry name" value="TRNASYNTHALA"/>
</dbReference>
<feature type="domain" description="Alanyl-transfer RNA synthetases family profile" evidence="14">
    <location>
        <begin position="1"/>
        <end position="715"/>
    </location>
</feature>
<dbReference type="SUPFAM" id="SSF55186">
    <property type="entry name" value="ThrRS/AlaRS common domain"/>
    <property type="match status" value="1"/>
</dbReference>